<dbReference type="Gene3D" id="3.90.1150.10">
    <property type="entry name" value="Aspartate Aminotransferase, domain 1"/>
    <property type="match status" value="1"/>
</dbReference>
<sequence length="378" mass="41052">MKVPFFRSPWQEPEAADRAMAVWSQVLRSGCYIQGPAVSRFEGALALRLGARQVVGLNSGTDALVLALRLLDLDPGDEVVLPSYTFFACFEAVVRAGAVPVLCDCAPDDFLAGAEEVAERLTPRTRAVLAVPLFGDASALPGVSQLCRDRGLPLVEDAAQALGARAWTPDRGWVAAAAWGDLSTLSFYPTKTLGASGDAGALSSPHARLVERAQALRNHGLNSAVHIDVGYNSRMDALQAELLLMGLDQLDRWLTRRQEIARRYLSGLSGLPGITLPHDREGHAWNYFVLRCERRDGLRESLAAAGVETKIYYERPIHAQPAWLARYGERTLPHASALASRALALPIFPGMQDEEVARVVAAVRRAVAVQQKEEGDEP</sequence>
<dbReference type="RefSeq" id="WP_133156967.1">
    <property type="nucleotide sequence ID" value="NZ_CP037867.1"/>
</dbReference>
<proteinExistence type="inferred from homology"/>
<evidence type="ECO:0000256" key="1">
    <source>
        <dbReference type="ARBA" id="ARBA00022898"/>
    </source>
</evidence>
<evidence type="ECO:0000256" key="5">
    <source>
        <dbReference type="RuleBase" id="RU004508"/>
    </source>
</evidence>
<dbReference type="GO" id="GO:0030170">
    <property type="term" value="F:pyridoxal phosphate binding"/>
    <property type="evidence" value="ECO:0007669"/>
    <property type="project" value="TreeGrafter"/>
</dbReference>
<evidence type="ECO:0000313" key="6">
    <source>
        <dbReference type="EMBL" id="QBM28870.1"/>
    </source>
</evidence>
<feature type="modified residue" description="N6-(pyridoxal phosphate)lysine" evidence="4">
    <location>
        <position position="191"/>
    </location>
</feature>
<dbReference type="GO" id="GO:0000271">
    <property type="term" value="P:polysaccharide biosynthetic process"/>
    <property type="evidence" value="ECO:0007669"/>
    <property type="project" value="TreeGrafter"/>
</dbReference>
<dbReference type="PIRSF" id="PIRSF000390">
    <property type="entry name" value="PLP_StrS"/>
    <property type="match status" value="1"/>
</dbReference>
<keyword evidence="7" id="KW-1185">Reference proteome</keyword>
<accession>A0A4P6WYX0</accession>
<protein>
    <submittedName>
        <fullName evidence="6">dTDP-3-amino-3,6-dideoxy-alpha-D-galactopyranose transaminase</fullName>
        <ecNumber evidence="6">2.6.1.90</ecNumber>
    </submittedName>
</protein>
<keyword evidence="6" id="KW-0808">Transferase</keyword>
<keyword evidence="6" id="KW-0032">Aminotransferase</keyword>
<evidence type="ECO:0000256" key="2">
    <source>
        <dbReference type="ARBA" id="ARBA00037999"/>
    </source>
</evidence>
<dbReference type="Pfam" id="PF01041">
    <property type="entry name" value="DegT_DnrJ_EryC1"/>
    <property type="match status" value="1"/>
</dbReference>
<dbReference type="InterPro" id="IPR015422">
    <property type="entry name" value="PyrdxlP-dep_Trfase_small"/>
</dbReference>
<dbReference type="InterPro" id="IPR015421">
    <property type="entry name" value="PyrdxlP-dep_Trfase_major"/>
</dbReference>
<dbReference type="GO" id="GO:0008483">
    <property type="term" value="F:transaminase activity"/>
    <property type="evidence" value="ECO:0007669"/>
    <property type="project" value="UniProtKB-KW"/>
</dbReference>
<dbReference type="CDD" id="cd00616">
    <property type="entry name" value="AHBA_syn"/>
    <property type="match status" value="1"/>
</dbReference>
<evidence type="ECO:0000256" key="3">
    <source>
        <dbReference type="PIRSR" id="PIRSR000390-1"/>
    </source>
</evidence>
<dbReference type="EMBL" id="CP037867">
    <property type="protein sequence ID" value="QBM28870.1"/>
    <property type="molecule type" value="Genomic_DNA"/>
</dbReference>
<dbReference type="InterPro" id="IPR000653">
    <property type="entry name" value="DegT/StrS_aminotransferase"/>
</dbReference>
<evidence type="ECO:0000313" key="7">
    <source>
        <dbReference type="Proteomes" id="UP000293912"/>
    </source>
</evidence>
<dbReference type="Gene3D" id="3.40.640.10">
    <property type="entry name" value="Type I PLP-dependent aspartate aminotransferase-like (Major domain)"/>
    <property type="match status" value="1"/>
</dbReference>
<dbReference type="PANTHER" id="PTHR30244">
    <property type="entry name" value="TRANSAMINASE"/>
    <property type="match status" value="1"/>
</dbReference>
<evidence type="ECO:0000256" key="4">
    <source>
        <dbReference type="PIRSR" id="PIRSR000390-2"/>
    </source>
</evidence>
<dbReference type="KEGG" id="hpse:HPF_14310"/>
<dbReference type="PANTHER" id="PTHR30244:SF36">
    <property type="entry name" value="3-OXO-GLUCOSE-6-PHOSPHATE:GLUTAMATE AMINOTRANSFERASE"/>
    <property type="match status" value="1"/>
</dbReference>
<feature type="active site" description="Proton acceptor" evidence="3">
    <location>
        <position position="191"/>
    </location>
</feature>
<dbReference type="AlphaFoldDB" id="A0A4P6WYX0"/>
<dbReference type="SUPFAM" id="SSF53383">
    <property type="entry name" value="PLP-dependent transferases"/>
    <property type="match status" value="1"/>
</dbReference>
<name>A0A4P6WYX0_HYDPS</name>
<comment type="similarity">
    <text evidence="2 5">Belongs to the DegT/DnrJ/EryC1 family.</text>
</comment>
<keyword evidence="1 4" id="KW-0663">Pyridoxal phosphate</keyword>
<dbReference type="Proteomes" id="UP000293912">
    <property type="component" value="Chromosome"/>
</dbReference>
<dbReference type="EC" id="2.6.1.90" evidence="6"/>
<gene>
    <name evidence="6" type="primary">fdtB</name>
    <name evidence="6" type="ORF">HPF_14310</name>
</gene>
<dbReference type="InterPro" id="IPR015424">
    <property type="entry name" value="PyrdxlP-dep_Trfase"/>
</dbReference>
<organism evidence="6 7">
    <name type="scientific">Hydrogenophaga pseudoflava</name>
    <name type="common">Pseudomonas carboxydoflava</name>
    <dbReference type="NCBI Taxonomy" id="47421"/>
    <lineage>
        <taxon>Bacteria</taxon>
        <taxon>Pseudomonadati</taxon>
        <taxon>Pseudomonadota</taxon>
        <taxon>Betaproteobacteria</taxon>
        <taxon>Burkholderiales</taxon>
        <taxon>Comamonadaceae</taxon>
        <taxon>Hydrogenophaga</taxon>
    </lineage>
</organism>
<reference evidence="6 7" key="1">
    <citation type="submission" date="2019-03" db="EMBL/GenBank/DDBJ databases">
        <authorList>
            <person name="Sebastian G."/>
            <person name="Baumann P."/>
            <person name="Ruckert C."/>
            <person name="Kalinowski J."/>
            <person name="Nebel B."/>
            <person name="Takors R."/>
            <person name="Blombach B."/>
        </authorList>
    </citation>
    <scope>NUCLEOTIDE SEQUENCE [LARGE SCALE GENOMIC DNA]</scope>
    <source>
        <strain evidence="6 7">DSM 1084</strain>
    </source>
</reference>